<protein>
    <submittedName>
        <fullName evidence="2">Uncharacterized protein</fullName>
    </submittedName>
</protein>
<sequence length="199" mass="22325">MGKRNDKDEAKETDPDSRQTWHNRPERTTRILQHLSTVAIDRHVICGGQSVAVAKESNVSTNTTPKSKTLSYRDIAISVFTDPDEPEAIRKHCLRYPEYWGKKMNNHVDSLKKLFREAQRDLNASGAGLNDQQLSAFLRGDAGKSVLDNIITGGLTHEQFLDLFDLWAGNPSFRPETANATPGQPLTEQAASQQRHPYL</sequence>
<feature type="region of interest" description="Disordered" evidence="1">
    <location>
        <begin position="174"/>
        <end position="199"/>
    </location>
</feature>
<dbReference type="AlphaFoldDB" id="M2QWQ0"/>
<evidence type="ECO:0000313" key="3">
    <source>
        <dbReference type="Proteomes" id="UP000016930"/>
    </source>
</evidence>
<gene>
    <name evidence="2" type="ORF">CERSUDRAFT_101455</name>
</gene>
<dbReference type="HOGENOM" id="CLU_1372035_0_0_1"/>
<keyword evidence="3" id="KW-1185">Reference proteome</keyword>
<dbReference type="EMBL" id="KB446228">
    <property type="protein sequence ID" value="EMD30377.1"/>
    <property type="molecule type" value="Genomic_DNA"/>
</dbReference>
<evidence type="ECO:0000256" key="1">
    <source>
        <dbReference type="SAM" id="MobiDB-lite"/>
    </source>
</evidence>
<feature type="compositionally biased region" description="Polar residues" evidence="1">
    <location>
        <begin position="178"/>
        <end position="199"/>
    </location>
</feature>
<reference evidence="2 3" key="1">
    <citation type="journal article" date="2012" name="Proc. Natl. Acad. Sci. U.S.A.">
        <title>Comparative genomics of Ceriporiopsis subvermispora and Phanerochaete chrysosporium provide insight into selective ligninolysis.</title>
        <authorList>
            <person name="Fernandez-Fueyo E."/>
            <person name="Ruiz-Duenas F.J."/>
            <person name="Ferreira P."/>
            <person name="Floudas D."/>
            <person name="Hibbett D.S."/>
            <person name="Canessa P."/>
            <person name="Larrondo L.F."/>
            <person name="James T.Y."/>
            <person name="Seelenfreund D."/>
            <person name="Lobos S."/>
            <person name="Polanco R."/>
            <person name="Tello M."/>
            <person name="Honda Y."/>
            <person name="Watanabe T."/>
            <person name="Watanabe T."/>
            <person name="Ryu J.S."/>
            <person name="Kubicek C.P."/>
            <person name="Schmoll M."/>
            <person name="Gaskell J."/>
            <person name="Hammel K.E."/>
            <person name="St John F.J."/>
            <person name="Vanden Wymelenberg A."/>
            <person name="Sabat G."/>
            <person name="Splinter BonDurant S."/>
            <person name="Syed K."/>
            <person name="Yadav J.S."/>
            <person name="Doddapaneni H."/>
            <person name="Subramanian V."/>
            <person name="Lavin J.L."/>
            <person name="Oguiza J.A."/>
            <person name="Perez G."/>
            <person name="Pisabarro A.G."/>
            <person name="Ramirez L."/>
            <person name="Santoyo F."/>
            <person name="Master E."/>
            <person name="Coutinho P.M."/>
            <person name="Henrissat B."/>
            <person name="Lombard V."/>
            <person name="Magnuson J.K."/>
            <person name="Kuees U."/>
            <person name="Hori C."/>
            <person name="Igarashi K."/>
            <person name="Samejima M."/>
            <person name="Held B.W."/>
            <person name="Barry K.W."/>
            <person name="LaButti K.M."/>
            <person name="Lapidus A."/>
            <person name="Lindquist E.A."/>
            <person name="Lucas S.M."/>
            <person name="Riley R."/>
            <person name="Salamov A.A."/>
            <person name="Hoffmeister D."/>
            <person name="Schwenk D."/>
            <person name="Hadar Y."/>
            <person name="Yarden O."/>
            <person name="de Vries R.P."/>
            <person name="Wiebenga A."/>
            <person name="Stenlid J."/>
            <person name="Eastwood D."/>
            <person name="Grigoriev I.V."/>
            <person name="Berka R.M."/>
            <person name="Blanchette R.A."/>
            <person name="Kersten P."/>
            <person name="Martinez A.T."/>
            <person name="Vicuna R."/>
            <person name="Cullen D."/>
        </authorList>
    </citation>
    <scope>NUCLEOTIDE SEQUENCE [LARGE SCALE GENOMIC DNA]</scope>
    <source>
        <strain evidence="2 3">B</strain>
    </source>
</reference>
<accession>M2QWQ0</accession>
<dbReference type="STRING" id="914234.M2QWQ0"/>
<organism evidence="2 3">
    <name type="scientific">Ceriporiopsis subvermispora (strain B)</name>
    <name type="common">White-rot fungus</name>
    <name type="synonym">Gelatoporia subvermispora</name>
    <dbReference type="NCBI Taxonomy" id="914234"/>
    <lineage>
        <taxon>Eukaryota</taxon>
        <taxon>Fungi</taxon>
        <taxon>Dikarya</taxon>
        <taxon>Basidiomycota</taxon>
        <taxon>Agaricomycotina</taxon>
        <taxon>Agaricomycetes</taxon>
        <taxon>Polyporales</taxon>
        <taxon>Gelatoporiaceae</taxon>
        <taxon>Gelatoporia</taxon>
    </lineage>
</organism>
<name>M2QWQ0_CERS8</name>
<evidence type="ECO:0000313" key="2">
    <source>
        <dbReference type="EMBL" id="EMD30377.1"/>
    </source>
</evidence>
<proteinExistence type="predicted"/>
<dbReference type="OrthoDB" id="2692640at2759"/>
<dbReference type="Proteomes" id="UP000016930">
    <property type="component" value="Unassembled WGS sequence"/>
</dbReference>
<feature type="region of interest" description="Disordered" evidence="1">
    <location>
        <begin position="1"/>
        <end position="25"/>
    </location>
</feature>